<accession>A0ABR0BDS4</accession>
<feature type="region of interest" description="Disordered" evidence="1">
    <location>
        <begin position="130"/>
        <end position="158"/>
    </location>
</feature>
<comment type="caution">
    <text evidence="2">The sequence shown here is derived from an EMBL/GenBank/DDBJ whole genome shotgun (WGS) entry which is preliminary data.</text>
</comment>
<gene>
    <name evidence="2" type="ORF">Purlil1_13555</name>
</gene>
<evidence type="ECO:0000256" key="1">
    <source>
        <dbReference type="SAM" id="MobiDB-lite"/>
    </source>
</evidence>
<protein>
    <submittedName>
        <fullName evidence="2">Uncharacterized protein</fullName>
    </submittedName>
</protein>
<feature type="region of interest" description="Disordered" evidence="1">
    <location>
        <begin position="665"/>
        <end position="687"/>
    </location>
</feature>
<keyword evidence="3" id="KW-1185">Reference proteome</keyword>
<organism evidence="2 3">
    <name type="scientific">Purpureocillium lilacinum</name>
    <name type="common">Paecilomyces lilacinus</name>
    <dbReference type="NCBI Taxonomy" id="33203"/>
    <lineage>
        <taxon>Eukaryota</taxon>
        <taxon>Fungi</taxon>
        <taxon>Dikarya</taxon>
        <taxon>Ascomycota</taxon>
        <taxon>Pezizomycotina</taxon>
        <taxon>Sordariomycetes</taxon>
        <taxon>Hypocreomycetidae</taxon>
        <taxon>Hypocreales</taxon>
        <taxon>Ophiocordycipitaceae</taxon>
        <taxon>Purpureocillium</taxon>
    </lineage>
</organism>
<feature type="compositionally biased region" description="Basic and acidic residues" evidence="1">
    <location>
        <begin position="550"/>
        <end position="561"/>
    </location>
</feature>
<evidence type="ECO:0000313" key="3">
    <source>
        <dbReference type="Proteomes" id="UP001287286"/>
    </source>
</evidence>
<dbReference type="EMBL" id="JAWRVI010000244">
    <property type="protein sequence ID" value="KAK4070046.1"/>
    <property type="molecule type" value="Genomic_DNA"/>
</dbReference>
<dbReference type="Proteomes" id="UP001287286">
    <property type="component" value="Unassembled WGS sequence"/>
</dbReference>
<sequence length="728" mass="79610">MEPDTPCSLQVAVPSVPALGHCEVPPTNLERRVCNCHVQYRPSQQLGTSESEGLSTSWGPGEHEEVPIAAMPRHIVYDSQEIASVTAMTIDLVQQLYDVALPQVEHFAAEVTTSAPIMTPHGTYPTTYGFHDSPTGYEAQSSKEPPQTVSSSKLTSPRQDATSEWCQYASQKTEHLPTSAWTCPRIGPHEIPAYVAMVMSEDRAANPPRRIALGHNLHVPSCFEFAAMESIMTIQPLRLTHRSPASGTNMFEFIRQEDDTEPCGQRPDDVPNLLGGGPHEIPQASEPNPGAPPGPCALNESPHTVLRSIATDESQICGMLQQTDWNVLPRENVLKVVDTLHTASLMIDDIKNTRLRSLSVIVLHSSSSHSRIKHTILPKVLCSFAWIFELAMGGDGPLAFVMIVCLLTLTQGLIGLHPHDWRRYGGDKARNVLEARARFGSQQCLWRHARCAVRSSVYLAQVTHLCVETVFAEGVDGAPRATRVVPEAIALCGGLLSPNTQRTTATEHNSIITSFKNTLKMSHHHPDYQSGLSDEAAVETHDLIQHAEEEEEAMHAHDKTAAPKKGQSATGGLGEAPGSKTQSSEKESKVDKICATAVEHPTRPVSDNWVNWVHLWYQSIDENYLEELELNTRQSALWLDERAAIVVRLGYCQYALGRNGFSLPQRRRDDCKESHGGLSRTDAGAPAGHSVCIEKTSSQPRPHSAAPLGHSTSCETDGVLAARKAAMS</sequence>
<evidence type="ECO:0000313" key="2">
    <source>
        <dbReference type="EMBL" id="KAK4070046.1"/>
    </source>
</evidence>
<feature type="region of interest" description="Disordered" evidence="1">
    <location>
        <begin position="257"/>
        <end position="296"/>
    </location>
</feature>
<feature type="compositionally biased region" description="Polar residues" evidence="1">
    <location>
        <begin position="138"/>
        <end position="158"/>
    </location>
</feature>
<feature type="region of interest" description="Disordered" evidence="1">
    <location>
        <begin position="550"/>
        <end position="588"/>
    </location>
</feature>
<name>A0ABR0BDS4_PURLI</name>
<feature type="compositionally biased region" description="Basic and acidic residues" evidence="1">
    <location>
        <begin position="666"/>
        <end position="675"/>
    </location>
</feature>
<reference evidence="2 3" key="1">
    <citation type="journal article" date="2024" name="Microbiol. Resour. Announc.">
        <title>Genome annotations for the ascomycete fungi Trichoderma harzianum, Trichoderma aggressivum, and Purpureocillium lilacinum.</title>
        <authorList>
            <person name="Beijen E.P.W."/>
            <person name="Ohm R.A."/>
        </authorList>
    </citation>
    <scope>NUCLEOTIDE SEQUENCE [LARGE SCALE GENOMIC DNA]</scope>
    <source>
        <strain evidence="2 3">CBS 150709</strain>
    </source>
</reference>
<proteinExistence type="predicted"/>